<dbReference type="PANTHER" id="PTHR33695:SF1">
    <property type="entry name" value="LIPOPROTEIN SIGNAL PEPTIDASE"/>
    <property type="match status" value="1"/>
</dbReference>
<comment type="subcellular location">
    <subcellularLocation>
        <location evidence="9">Cell membrane</location>
        <topology evidence="9">Multi-pass membrane protein</topology>
    </subcellularLocation>
</comment>
<dbReference type="PRINTS" id="PR00781">
    <property type="entry name" value="LIPOSIGPTASE"/>
</dbReference>
<comment type="caution">
    <text evidence="9">Lacks conserved residue(s) required for the propagation of feature annotation.</text>
</comment>
<proteinExistence type="inferred from homology"/>
<evidence type="ECO:0000256" key="4">
    <source>
        <dbReference type="ARBA" id="ARBA00022692"/>
    </source>
</evidence>
<comment type="caution">
    <text evidence="12">The sequence shown here is derived from an EMBL/GenBank/DDBJ whole genome shotgun (WGS) entry which is preliminary data.</text>
</comment>
<dbReference type="RefSeq" id="WP_189419305.1">
    <property type="nucleotide sequence ID" value="NZ_BMYZ01000002.1"/>
</dbReference>
<dbReference type="PANTHER" id="PTHR33695">
    <property type="entry name" value="LIPOPROTEIN SIGNAL PEPTIDASE"/>
    <property type="match status" value="1"/>
</dbReference>
<evidence type="ECO:0000256" key="6">
    <source>
        <dbReference type="ARBA" id="ARBA00022801"/>
    </source>
</evidence>
<evidence type="ECO:0000256" key="5">
    <source>
        <dbReference type="ARBA" id="ARBA00022750"/>
    </source>
</evidence>
<comment type="pathway">
    <text evidence="9">Protein modification; lipoprotein biosynthesis (signal peptide cleavage).</text>
</comment>
<dbReference type="Proteomes" id="UP000619761">
    <property type="component" value="Unassembled WGS sequence"/>
</dbReference>
<comment type="function">
    <text evidence="9 10">This protein specifically catalyzes the removal of signal peptides from prolipoproteins.</text>
</comment>
<dbReference type="Pfam" id="PF01252">
    <property type="entry name" value="Peptidase_A8"/>
    <property type="match status" value="1"/>
</dbReference>
<comment type="similarity">
    <text evidence="1 9 11">Belongs to the peptidase A8 family.</text>
</comment>
<sequence>MKKKLLLIGVTSVISIAIDQWTKFLATQHLLGRETLSWWNDFFVLTYSINHGAFLGLGKDLPEGVRDTIFSGLVSVFLIGFTVYALRDKTMNNLQNLACGLVLSGGFSNLYDRITNNGGVVDFMNMGIGGLRTGIFNVADMAIMAGVFLLLIYSYKSDVKK</sequence>
<evidence type="ECO:0000256" key="10">
    <source>
        <dbReference type="RuleBase" id="RU000594"/>
    </source>
</evidence>
<evidence type="ECO:0000256" key="2">
    <source>
        <dbReference type="ARBA" id="ARBA00022475"/>
    </source>
</evidence>
<keyword evidence="7 9" id="KW-1133">Transmembrane helix</keyword>
<accession>A0ABQ3B512</accession>
<dbReference type="HAMAP" id="MF_00161">
    <property type="entry name" value="LspA"/>
    <property type="match status" value="1"/>
</dbReference>
<evidence type="ECO:0000256" key="8">
    <source>
        <dbReference type="ARBA" id="ARBA00023136"/>
    </source>
</evidence>
<evidence type="ECO:0000256" key="7">
    <source>
        <dbReference type="ARBA" id="ARBA00022989"/>
    </source>
</evidence>
<keyword evidence="3 9" id="KW-0645">Protease</keyword>
<evidence type="ECO:0000313" key="13">
    <source>
        <dbReference type="Proteomes" id="UP000619761"/>
    </source>
</evidence>
<keyword evidence="8 9" id="KW-0472">Membrane</keyword>
<comment type="catalytic activity">
    <reaction evidence="9 10">
        <text>Release of signal peptides from bacterial membrane prolipoproteins. Hydrolyzes -Xaa-Yaa-Zaa-|-(S,diacylglyceryl)Cys-, in which Xaa is hydrophobic (preferably Leu), and Yaa (Ala or Ser) and Zaa (Gly or Ala) have small, neutral side chains.</text>
        <dbReference type="EC" id="3.4.23.36"/>
    </reaction>
</comment>
<evidence type="ECO:0000256" key="3">
    <source>
        <dbReference type="ARBA" id="ARBA00022670"/>
    </source>
</evidence>
<feature type="transmembrane region" description="Helical" evidence="9">
    <location>
        <begin position="134"/>
        <end position="155"/>
    </location>
</feature>
<gene>
    <name evidence="9 12" type="primary">lspA</name>
    <name evidence="12" type="ORF">GCM10011613_26270</name>
</gene>
<keyword evidence="13" id="KW-1185">Reference proteome</keyword>
<keyword evidence="6 9" id="KW-0378">Hydrolase</keyword>
<reference evidence="13" key="1">
    <citation type="journal article" date="2019" name="Int. J. Syst. Evol. Microbiol.">
        <title>The Global Catalogue of Microorganisms (GCM) 10K type strain sequencing project: providing services to taxonomists for standard genome sequencing and annotation.</title>
        <authorList>
            <consortium name="The Broad Institute Genomics Platform"/>
            <consortium name="The Broad Institute Genome Sequencing Center for Infectious Disease"/>
            <person name="Wu L."/>
            <person name="Ma J."/>
        </authorList>
    </citation>
    <scope>NUCLEOTIDE SEQUENCE [LARGE SCALE GENOMIC DNA]</scope>
    <source>
        <strain evidence="13">KCTC 32239</strain>
    </source>
</reference>
<evidence type="ECO:0000256" key="11">
    <source>
        <dbReference type="RuleBase" id="RU004181"/>
    </source>
</evidence>
<protein>
    <recommendedName>
        <fullName evidence="9">Lipoprotein signal peptidase</fullName>
        <ecNumber evidence="9">3.4.23.36</ecNumber>
    </recommendedName>
    <alternativeName>
        <fullName evidence="9">Prolipoprotein signal peptidase</fullName>
    </alternativeName>
    <alternativeName>
        <fullName evidence="9">Signal peptidase II</fullName>
        <shortName evidence="9">SPase II</shortName>
    </alternativeName>
</protein>
<feature type="active site" evidence="9">
    <location>
        <position position="122"/>
    </location>
</feature>
<dbReference type="PROSITE" id="PS00855">
    <property type="entry name" value="SPASE_II"/>
    <property type="match status" value="1"/>
</dbReference>
<dbReference type="InterPro" id="IPR001872">
    <property type="entry name" value="Peptidase_A8"/>
</dbReference>
<evidence type="ECO:0000256" key="9">
    <source>
        <dbReference type="HAMAP-Rule" id="MF_00161"/>
    </source>
</evidence>
<keyword evidence="5 9" id="KW-0064">Aspartyl protease</keyword>
<keyword evidence="2 9" id="KW-1003">Cell membrane</keyword>
<keyword evidence="4 9" id="KW-0812">Transmembrane</keyword>
<feature type="active site" evidence="9">
    <location>
        <position position="140"/>
    </location>
</feature>
<dbReference type="NCBIfam" id="TIGR00077">
    <property type="entry name" value="lspA"/>
    <property type="match status" value="1"/>
</dbReference>
<feature type="transmembrane region" description="Helical" evidence="9">
    <location>
        <begin position="69"/>
        <end position="86"/>
    </location>
</feature>
<dbReference type="EC" id="3.4.23.36" evidence="9"/>
<keyword evidence="12" id="KW-0449">Lipoprotein</keyword>
<organism evidence="12 13">
    <name type="scientific">Cellvibrio zantedeschiae</name>
    <dbReference type="NCBI Taxonomy" id="1237077"/>
    <lineage>
        <taxon>Bacteria</taxon>
        <taxon>Pseudomonadati</taxon>
        <taxon>Pseudomonadota</taxon>
        <taxon>Gammaproteobacteria</taxon>
        <taxon>Cellvibrionales</taxon>
        <taxon>Cellvibrionaceae</taxon>
        <taxon>Cellvibrio</taxon>
    </lineage>
</organism>
<dbReference type="EMBL" id="BMYZ01000002">
    <property type="protein sequence ID" value="GGY80008.1"/>
    <property type="molecule type" value="Genomic_DNA"/>
</dbReference>
<name>A0ABQ3B512_9GAMM</name>
<evidence type="ECO:0000256" key="1">
    <source>
        <dbReference type="ARBA" id="ARBA00006139"/>
    </source>
</evidence>
<evidence type="ECO:0000313" key="12">
    <source>
        <dbReference type="EMBL" id="GGY80008.1"/>
    </source>
</evidence>